<dbReference type="InterPro" id="IPR045235">
    <property type="entry name" value="PuuE_HpPgdA-like"/>
</dbReference>
<dbReference type="Pfam" id="PF11959">
    <property type="entry name" value="DUF3473"/>
    <property type="match status" value="1"/>
</dbReference>
<protein>
    <submittedName>
        <fullName evidence="2">DUF3473 domain-containing protein</fullName>
    </submittedName>
</protein>
<comment type="caution">
    <text evidence="2">The sequence shown here is derived from an EMBL/GenBank/DDBJ whole genome shotgun (WGS) entry which is preliminary data.</text>
</comment>
<dbReference type="PROSITE" id="PS51677">
    <property type="entry name" value="NODB"/>
    <property type="match status" value="1"/>
</dbReference>
<reference evidence="2 3" key="1">
    <citation type="submission" date="2018-08" db="EMBL/GenBank/DDBJ databases">
        <title>Paenibacillus sp. M4BSY-1, whole genome shotgun sequence.</title>
        <authorList>
            <person name="Tuo L."/>
        </authorList>
    </citation>
    <scope>NUCLEOTIDE SEQUENCE [LARGE SCALE GENOMIC DNA]</scope>
    <source>
        <strain evidence="2 3">M4BSY-1</strain>
    </source>
</reference>
<dbReference type="InterPro" id="IPR002509">
    <property type="entry name" value="NODB_dom"/>
</dbReference>
<dbReference type="Gene3D" id="3.20.20.370">
    <property type="entry name" value="Glycoside hydrolase/deacetylase"/>
    <property type="match status" value="1"/>
</dbReference>
<dbReference type="CDD" id="cd10941">
    <property type="entry name" value="CE4_PuuE_HpPgdA_like_2"/>
    <property type="match status" value="1"/>
</dbReference>
<dbReference type="OrthoDB" id="9806342at2"/>
<proteinExistence type="predicted"/>
<dbReference type="InterPro" id="IPR022560">
    <property type="entry name" value="DUF3473"/>
</dbReference>
<dbReference type="EMBL" id="QUBQ01000003">
    <property type="protein sequence ID" value="REK74415.1"/>
    <property type="molecule type" value="Genomic_DNA"/>
</dbReference>
<dbReference type="InterPro" id="IPR011330">
    <property type="entry name" value="Glyco_hydro/deAcase_b/a-brl"/>
</dbReference>
<name>A0A371PET1_9BACL</name>
<dbReference type="PANTHER" id="PTHR47561">
    <property type="entry name" value="POLYSACCHARIDE DEACETYLASE FAMILY PROTEIN (AFU_ORTHOLOGUE AFUA_6G05030)"/>
    <property type="match status" value="1"/>
</dbReference>
<evidence type="ECO:0000313" key="3">
    <source>
        <dbReference type="Proteomes" id="UP000261905"/>
    </source>
</evidence>
<keyword evidence="3" id="KW-1185">Reference proteome</keyword>
<dbReference type="Proteomes" id="UP000261905">
    <property type="component" value="Unassembled WGS sequence"/>
</dbReference>
<accession>A0A371PET1</accession>
<evidence type="ECO:0000259" key="1">
    <source>
        <dbReference type="PROSITE" id="PS51677"/>
    </source>
</evidence>
<sequence length="287" mass="33868">MRIDAERVKPLDMIFTVDLEDWFCSPELSLADWKRYPFRLEKPTHLLLDMLDEKNAKGTFFVLGWIAEHKPELVKEIHRRGHEIASHGYAHRLVYKQSRLEFKKDIRHSKSLLEQLTGSEVRGYRAPCFSMTEWGLDLLEEEGFNYDSSLMPNSFAEESSGLGGYTNPGSPFRIKEGLIEYPLPAHRIGSFHIPWAGGGYYRLYPYEMFRYGAKSWMKHHRYFLFYIHPYDLDKEQPRIFQSTWTSSIRRYYGLGGTHRKIERMLTDYDCTSIEHYEHQAVGRVQHG</sequence>
<evidence type="ECO:0000313" key="2">
    <source>
        <dbReference type="EMBL" id="REK74415.1"/>
    </source>
</evidence>
<dbReference type="PANTHER" id="PTHR47561:SF1">
    <property type="entry name" value="POLYSACCHARIDE DEACETYLASE FAMILY PROTEIN (AFU_ORTHOLOGUE AFUA_6G05030)"/>
    <property type="match status" value="1"/>
</dbReference>
<dbReference type="Pfam" id="PF01522">
    <property type="entry name" value="Polysacc_deac_1"/>
    <property type="match status" value="1"/>
</dbReference>
<dbReference type="AlphaFoldDB" id="A0A371PET1"/>
<gene>
    <name evidence="2" type="ORF">DX130_18045</name>
</gene>
<dbReference type="GO" id="GO:0005975">
    <property type="term" value="P:carbohydrate metabolic process"/>
    <property type="evidence" value="ECO:0007669"/>
    <property type="project" value="InterPro"/>
</dbReference>
<dbReference type="GO" id="GO:0016810">
    <property type="term" value="F:hydrolase activity, acting on carbon-nitrogen (but not peptide) bonds"/>
    <property type="evidence" value="ECO:0007669"/>
    <property type="project" value="InterPro"/>
</dbReference>
<dbReference type="SUPFAM" id="SSF88713">
    <property type="entry name" value="Glycoside hydrolase/deacetylase"/>
    <property type="match status" value="1"/>
</dbReference>
<feature type="domain" description="NodB homology" evidence="1">
    <location>
        <begin position="30"/>
        <end position="287"/>
    </location>
</feature>
<organism evidence="2 3">
    <name type="scientific">Paenibacillus paeoniae</name>
    <dbReference type="NCBI Taxonomy" id="2292705"/>
    <lineage>
        <taxon>Bacteria</taxon>
        <taxon>Bacillati</taxon>
        <taxon>Bacillota</taxon>
        <taxon>Bacilli</taxon>
        <taxon>Bacillales</taxon>
        <taxon>Paenibacillaceae</taxon>
        <taxon>Paenibacillus</taxon>
    </lineage>
</organism>